<reference evidence="3 4" key="1">
    <citation type="journal article" date="2020" name="IScience">
        <title>Genome Sequencing of the Endangered Kingdonia uniflora (Circaeasteraceae, Ranunculales) Reveals Potential Mechanisms of Evolutionary Specialization.</title>
        <authorList>
            <person name="Sun Y."/>
            <person name="Deng T."/>
            <person name="Zhang A."/>
            <person name="Moore M.J."/>
            <person name="Landis J.B."/>
            <person name="Lin N."/>
            <person name="Zhang H."/>
            <person name="Zhang X."/>
            <person name="Huang J."/>
            <person name="Zhang X."/>
            <person name="Sun H."/>
            <person name="Wang H."/>
        </authorList>
    </citation>
    <scope>NUCLEOTIDE SEQUENCE [LARGE SCALE GENOMIC DNA]</scope>
    <source>
        <strain evidence="3">TB1705</strain>
        <tissue evidence="3">Leaf</tissue>
    </source>
</reference>
<dbReference type="PANTHER" id="PTHR23315">
    <property type="entry name" value="U BOX DOMAIN-CONTAINING"/>
    <property type="match status" value="1"/>
</dbReference>
<dbReference type="PANTHER" id="PTHR23315:SF266">
    <property type="entry name" value="U-BOX DOMAIN-CONTAINING PROTEIN 17"/>
    <property type="match status" value="1"/>
</dbReference>
<sequence>MSTRESSLKIGAVEALVKLLSEGSSRGKKDAVTTLFNFSTHSDSCKRMIEVGVMIALLVALGSEGVAEEAASALALLVRQPIGAEHVAKEEMEVTRLINMMRRGTPKVKENVVAALLELCRGSGALATQRVLRVPALASLLQTLLFTGTKRARRKAASLAWVCQRCEAAVTPMEAVGAAYRFPGNSMATFVYDVSMAPVSISVPVL</sequence>
<dbReference type="SUPFAM" id="SSF48371">
    <property type="entry name" value="ARM repeat"/>
    <property type="match status" value="1"/>
</dbReference>
<evidence type="ECO:0000256" key="1">
    <source>
        <dbReference type="ARBA" id="ARBA00022786"/>
    </source>
</evidence>
<dbReference type="Proteomes" id="UP000541444">
    <property type="component" value="Unassembled WGS sequence"/>
</dbReference>
<dbReference type="PROSITE" id="PS50176">
    <property type="entry name" value="ARM_REPEAT"/>
    <property type="match status" value="1"/>
</dbReference>
<keyword evidence="4" id="KW-1185">Reference proteome</keyword>
<evidence type="ECO:0000313" key="3">
    <source>
        <dbReference type="EMBL" id="KAF6153202.1"/>
    </source>
</evidence>
<dbReference type="InterPro" id="IPR011989">
    <property type="entry name" value="ARM-like"/>
</dbReference>
<comment type="caution">
    <text evidence="3">The sequence shown here is derived from an EMBL/GenBank/DDBJ whole genome shotgun (WGS) entry which is preliminary data.</text>
</comment>
<feature type="repeat" description="ARM" evidence="2">
    <location>
        <begin position="11"/>
        <end position="53"/>
    </location>
</feature>
<keyword evidence="1" id="KW-0833">Ubl conjugation pathway</keyword>
<protein>
    <submittedName>
        <fullName evidence="3">Uncharacterized protein</fullName>
    </submittedName>
</protein>
<dbReference type="AlphaFoldDB" id="A0A7J7MEH5"/>
<evidence type="ECO:0000313" key="4">
    <source>
        <dbReference type="Proteomes" id="UP000541444"/>
    </source>
</evidence>
<proteinExistence type="predicted"/>
<gene>
    <name evidence="3" type="ORF">GIB67_016681</name>
</gene>
<name>A0A7J7MEH5_9MAGN</name>
<dbReference type="FunFam" id="1.25.10.10:FF:000491">
    <property type="entry name" value="RING-type E3 ubiquitin transferase"/>
    <property type="match status" value="1"/>
</dbReference>
<dbReference type="InterPro" id="IPR016024">
    <property type="entry name" value="ARM-type_fold"/>
</dbReference>
<dbReference type="OrthoDB" id="629492at2759"/>
<dbReference type="InterPro" id="IPR000225">
    <property type="entry name" value="Armadillo"/>
</dbReference>
<accession>A0A7J7MEH5</accession>
<dbReference type="Gene3D" id="1.25.10.10">
    <property type="entry name" value="Leucine-rich Repeat Variant"/>
    <property type="match status" value="1"/>
</dbReference>
<evidence type="ECO:0000256" key="2">
    <source>
        <dbReference type="PROSITE-ProRule" id="PRU00259"/>
    </source>
</evidence>
<dbReference type="EMBL" id="JACGCM010001580">
    <property type="protein sequence ID" value="KAF6153202.1"/>
    <property type="molecule type" value="Genomic_DNA"/>
</dbReference>
<organism evidence="3 4">
    <name type="scientific">Kingdonia uniflora</name>
    <dbReference type="NCBI Taxonomy" id="39325"/>
    <lineage>
        <taxon>Eukaryota</taxon>
        <taxon>Viridiplantae</taxon>
        <taxon>Streptophyta</taxon>
        <taxon>Embryophyta</taxon>
        <taxon>Tracheophyta</taxon>
        <taxon>Spermatophyta</taxon>
        <taxon>Magnoliopsida</taxon>
        <taxon>Ranunculales</taxon>
        <taxon>Circaeasteraceae</taxon>
        <taxon>Kingdonia</taxon>
    </lineage>
</organism>